<evidence type="ECO:0000313" key="1">
    <source>
        <dbReference type="EMBL" id="GIX81228.1"/>
    </source>
</evidence>
<name>A0AAV4NBI6_CAEEX</name>
<reference evidence="1 2" key="1">
    <citation type="submission" date="2021-06" db="EMBL/GenBank/DDBJ databases">
        <title>Caerostris extrusa draft genome.</title>
        <authorList>
            <person name="Kono N."/>
            <person name="Arakawa K."/>
        </authorList>
    </citation>
    <scope>NUCLEOTIDE SEQUENCE [LARGE SCALE GENOMIC DNA]</scope>
</reference>
<gene>
    <name evidence="1" type="ORF">CEXT_475681</name>
</gene>
<protein>
    <submittedName>
        <fullName evidence="1">Uncharacterized protein</fullName>
    </submittedName>
</protein>
<accession>A0AAV4NBI6</accession>
<evidence type="ECO:0000313" key="2">
    <source>
        <dbReference type="Proteomes" id="UP001054945"/>
    </source>
</evidence>
<dbReference type="Proteomes" id="UP001054945">
    <property type="component" value="Unassembled WGS sequence"/>
</dbReference>
<dbReference type="AlphaFoldDB" id="A0AAV4NBI6"/>
<comment type="caution">
    <text evidence="1">The sequence shown here is derived from an EMBL/GenBank/DDBJ whole genome shotgun (WGS) entry which is preliminary data.</text>
</comment>
<proteinExistence type="predicted"/>
<dbReference type="EMBL" id="BPLR01003107">
    <property type="protein sequence ID" value="GIX81228.1"/>
    <property type="molecule type" value="Genomic_DNA"/>
</dbReference>
<keyword evidence="2" id="KW-1185">Reference proteome</keyword>
<sequence>MSSLKWFFFFFNTNPNSCASPKDAHIRIRRLGLLEKAKTNDMQKREEKKKMSSIFETMGAESREDISPTIVRMTPLRRASLLIPPKRRASIEARIAASCILNLSLIQ</sequence>
<organism evidence="1 2">
    <name type="scientific">Caerostris extrusa</name>
    <name type="common">Bark spider</name>
    <name type="synonym">Caerostris bankana</name>
    <dbReference type="NCBI Taxonomy" id="172846"/>
    <lineage>
        <taxon>Eukaryota</taxon>
        <taxon>Metazoa</taxon>
        <taxon>Ecdysozoa</taxon>
        <taxon>Arthropoda</taxon>
        <taxon>Chelicerata</taxon>
        <taxon>Arachnida</taxon>
        <taxon>Araneae</taxon>
        <taxon>Araneomorphae</taxon>
        <taxon>Entelegynae</taxon>
        <taxon>Araneoidea</taxon>
        <taxon>Araneidae</taxon>
        <taxon>Caerostris</taxon>
    </lineage>
</organism>